<accession>A0A9P8M4A8</accession>
<feature type="transmembrane region" description="Helical" evidence="9">
    <location>
        <begin position="303"/>
        <end position="324"/>
    </location>
</feature>
<reference evidence="11 12" key="1">
    <citation type="submission" date="2020-07" db="EMBL/GenBank/DDBJ databases">
        <title>Metarhizium humberi genome.</title>
        <authorList>
            <person name="Lysoe E."/>
        </authorList>
    </citation>
    <scope>NUCLEOTIDE SEQUENCE [LARGE SCALE GENOMIC DNA]</scope>
    <source>
        <strain evidence="11 12">ESALQ1638</strain>
    </source>
</reference>
<keyword evidence="4 9" id="KW-0812">Transmembrane</keyword>
<protein>
    <recommendedName>
        <fullName evidence="10">Sodium/calcium exchanger membrane region domain-containing protein</fullName>
    </recommendedName>
</protein>
<dbReference type="EMBL" id="JACEFI010000022">
    <property type="protein sequence ID" value="KAH0593331.1"/>
    <property type="molecule type" value="Genomic_DNA"/>
</dbReference>
<feature type="transmembrane region" description="Helical" evidence="9">
    <location>
        <begin position="411"/>
        <end position="432"/>
    </location>
</feature>
<feature type="region of interest" description="Disordered" evidence="8">
    <location>
        <begin position="274"/>
        <end position="300"/>
    </location>
</feature>
<evidence type="ECO:0000256" key="1">
    <source>
        <dbReference type="ARBA" id="ARBA00004127"/>
    </source>
</evidence>
<evidence type="ECO:0000256" key="8">
    <source>
        <dbReference type="SAM" id="MobiDB-lite"/>
    </source>
</evidence>
<evidence type="ECO:0000256" key="7">
    <source>
        <dbReference type="ARBA" id="ARBA00023136"/>
    </source>
</evidence>
<keyword evidence="12" id="KW-1185">Reference proteome</keyword>
<sequence length="475" mass="51476">MPGADSHPQLAASIRARRRAMAEGRAAADDAEAPERDESIPPVARTQSMFLRMRTETHYQEIATLLQELYSSPTKALLVFAPAGIAAGFLRLHVVAVFALNFIALVPLSALVLYTILAFTADYALLGGLLRAVFGNATELTLGMCALLQGKAQLAQWIMIGKPPFRLRANLRAAADQRSTAQVLGFSFLVASYGKKKEPFSRTRTSIMSSLVMSGSICLAIPTVIAMAVEEKHHADKVNRDPLFLSRATSLVQMFLFLAYLVFRFRTHNRIFPRNPNAPRLSRTSTGVSSGSGSSRGSGPSHVNMTLVGLGALVLTALCSYYLVRSLAGATKALGVSESFAALVVVPQAGSLMKAVTIIRHTRSSADALPSGMGRLDFAIRSIMTNVFDTELFILPMLVLLGWAVGEPMKLSFGLFEAVIFLMAILTMTYLVQHGKTTYFEGIMLMGTYLSIAIALYVRPDVTKTSLSALGIRRF</sequence>
<feature type="compositionally biased region" description="Basic and acidic residues" evidence="8">
    <location>
        <begin position="20"/>
        <end position="39"/>
    </location>
</feature>
<dbReference type="InterPro" id="IPR004837">
    <property type="entry name" value="NaCa_Exmemb"/>
</dbReference>
<keyword evidence="5 9" id="KW-1133">Transmembrane helix</keyword>
<dbReference type="AlphaFoldDB" id="A0A9P8M4A8"/>
<feature type="transmembrane region" description="Helical" evidence="9">
    <location>
        <begin position="77"/>
        <end position="105"/>
    </location>
</feature>
<dbReference type="Pfam" id="PF01699">
    <property type="entry name" value="Na_Ca_ex"/>
    <property type="match status" value="1"/>
</dbReference>
<evidence type="ECO:0000256" key="9">
    <source>
        <dbReference type="SAM" id="Phobius"/>
    </source>
</evidence>
<keyword evidence="6" id="KW-0406">Ion transport</keyword>
<comment type="subcellular location">
    <subcellularLocation>
        <location evidence="1">Endomembrane system</location>
        <topology evidence="1">Multi-pass membrane protein</topology>
    </subcellularLocation>
</comment>
<evidence type="ECO:0000256" key="3">
    <source>
        <dbReference type="ARBA" id="ARBA00022448"/>
    </source>
</evidence>
<organism evidence="11 12">
    <name type="scientific">Metarhizium humberi</name>
    <dbReference type="NCBI Taxonomy" id="2596975"/>
    <lineage>
        <taxon>Eukaryota</taxon>
        <taxon>Fungi</taxon>
        <taxon>Dikarya</taxon>
        <taxon>Ascomycota</taxon>
        <taxon>Pezizomycotina</taxon>
        <taxon>Sordariomycetes</taxon>
        <taxon>Hypocreomycetidae</taxon>
        <taxon>Hypocreales</taxon>
        <taxon>Clavicipitaceae</taxon>
        <taxon>Metarhizium</taxon>
    </lineage>
</organism>
<evidence type="ECO:0000256" key="4">
    <source>
        <dbReference type="ARBA" id="ARBA00022692"/>
    </source>
</evidence>
<feature type="domain" description="Sodium/calcium exchanger membrane region" evidence="10">
    <location>
        <begin position="309"/>
        <end position="457"/>
    </location>
</feature>
<feature type="transmembrane region" description="Helical" evidence="9">
    <location>
        <begin position="244"/>
        <end position="263"/>
    </location>
</feature>
<comment type="caution">
    <text evidence="11">The sequence shown here is derived from an EMBL/GenBank/DDBJ whole genome shotgun (WGS) entry which is preliminary data.</text>
</comment>
<feature type="transmembrane region" description="Helical" evidence="9">
    <location>
        <begin position="439"/>
        <end position="458"/>
    </location>
</feature>
<feature type="compositionally biased region" description="Low complexity" evidence="8">
    <location>
        <begin position="282"/>
        <end position="300"/>
    </location>
</feature>
<dbReference type="Gene3D" id="1.20.1420.30">
    <property type="entry name" value="NCX, central ion-binding region"/>
    <property type="match status" value="1"/>
</dbReference>
<dbReference type="PANTHER" id="PTHR31503:SF22">
    <property type="entry name" value="VACUOLAR CALCIUM ION TRANSPORTER"/>
    <property type="match status" value="1"/>
</dbReference>
<dbReference type="InterPro" id="IPR044880">
    <property type="entry name" value="NCX_ion-bd_dom_sf"/>
</dbReference>
<evidence type="ECO:0000313" key="11">
    <source>
        <dbReference type="EMBL" id="KAH0593331.1"/>
    </source>
</evidence>
<evidence type="ECO:0000313" key="12">
    <source>
        <dbReference type="Proteomes" id="UP000764110"/>
    </source>
</evidence>
<evidence type="ECO:0000256" key="5">
    <source>
        <dbReference type="ARBA" id="ARBA00022989"/>
    </source>
</evidence>
<evidence type="ECO:0000259" key="10">
    <source>
        <dbReference type="Pfam" id="PF01699"/>
    </source>
</evidence>
<evidence type="ECO:0000256" key="6">
    <source>
        <dbReference type="ARBA" id="ARBA00023065"/>
    </source>
</evidence>
<dbReference type="GO" id="GO:0012505">
    <property type="term" value="C:endomembrane system"/>
    <property type="evidence" value="ECO:0007669"/>
    <property type="project" value="UniProtKB-SubCell"/>
</dbReference>
<dbReference type="GO" id="GO:0015369">
    <property type="term" value="F:calcium:proton antiporter activity"/>
    <property type="evidence" value="ECO:0007669"/>
    <property type="project" value="TreeGrafter"/>
</dbReference>
<dbReference type="InterPro" id="IPR004713">
    <property type="entry name" value="CaH_exchang"/>
</dbReference>
<dbReference type="GO" id="GO:0006874">
    <property type="term" value="P:intracellular calcium ion homeostasis"/>
    <property type="evidence" value="ECO:0007669"/>
    <property type="project" value="TreeGrafter"/>
</dbReference>
<keyword evidence="3" id="KW-0813">Transport</keyword>
<name>A0A9P8M4A8_9HYPO</name>
<dbReference type="PANTHER" id="PTHR31503">
    <property type="entry name" value="VACUOLAR CALCIUM ION TRANSPORTER"/>
    <property type="match status" value="1"/>
</dbReference>
<dbReference type="GO" id="GO:0005774">
    <property type="term" value="C:vacuolar membrane"/>
    <property type="evidence" value="ECO:0007669"/>
    <property type="project" value="UniProtKB-ARBA"/>
</dbReference>
<dbReference type="Proteomes" id="UP000764110">
    <property type="component" value="Unassembled WGS sequence"/>
</dbReference>
<feature type="transmembrane region" description="Helical" evidence="9">
    <location>
        <begin position="378"/>
        <end position="405"/>
    </location>
</feature>
<feature type="transmembrane region" description="Helical" evidence="9">
    <location>
        <begin position="205"/>
        <end position="229"/>
    </location>
</feature>
<gene>
    <name evidence="11" type="ORF">MHUMG1_09053</name>
</gene>
<evidence type="ECO:0000256" key="2">
    <source>
        <dbReference type="ARBA" id="ARBA00008170"/>
    </source>
</evidence>
<comment type="similarity">
    <text evidence="2">Belongs to the Ca(2+):cation antiporter (CaCA) (TC 2.A.19) family.</text>
</comment>
<proteinExistence type="inferred from homology"/>
<feature type="region of interest" description="Disordered" evidence="8">
    <location>
        <begin position="16"/>
        <end position="39"/>
    </location>
</feature>
<keyword evidence="7 9" id="KW-0472">Membrane</keyword>